<evidence type="ECO:0000313" key="6">
    <source>
        <dbReference type="Proteomes" id="UP000651738"/>
    </source>
</evidence>
<dbReference type="CDD" id="cd06124">
    <property type="entry name" value="cupin_NimR-like_N"/>
    <property type="match status" value="1"/>
</dbReference>
<dbReference type="Gene3D" id="1.10.10.60">
    <property type="entry name" value="Homeodomain-like"/>
    <property type="match status" value="2"/>
</dbReference>
<dbReference type="PROSITE" id="PS01124">
    <property type="entry name" value="HTH_ARAC_FAMILY_2"/>
    <property type="match status" value="1"/>
</dbReference>
<dbReference type="GO" id="GO:0003677">
    <property type="term" value="F:DNA binding"/>
    <property type="evidence" value="ECO:0007669"/>
    <property type="project" value="UniProtKB-KW"/>
</dbReference>
<reference evidence="5 6" key="1">
    <citation type="submission" date="2020-12" db="EMBL/GenBank/DDBJ databases">
        <title>Draft genome sequence of Halomonas pacifica strain CARE-V15.</title>
        <authorList>
            <person name="Vignesh N."/>
            <person name="Thabitha A."/>
            <person name="Saravanan R."/>
            <person name="Manigandan V."/>
        </authorList>
    </citation>
    <scope>NUCLEOTIDE SEQUENCE [LARGE SCALE GENOMIC DNA]</scope>
    <source>
        <strain evidence="5 6">CARE-V15</strain>
    </source>
</reference>
<dbReference type="PROSITE" id="PS00041">
    <property type="entry name" value="HTH_ARAC_FAMILY_1"/>
    <property type="match status" value="1"/>
</dbReference>
<dbReference type="EMBL" id="JAEDAF010000011">
    <property type="protein sequence ID" value="MBH8580934.1"/>
    <property type="molecule type" value="Genomic_DNA"/>
</dbReference>
<dbReference type="Gene3D" id="2.60.120.10">
    <property type="entry name" value="Jelly Rolls"/>
    <property type="match status" value="1"/>
</dbReference>
<keyword evidence="1" id="KW-0805">Transcription regulation</keyword>
<dbReference type="InterPro" id="IPR014710">
    <property type="entry name" value="RmlC-like_jellyroll"/>
</dbReference>
<dbReference type="InterPro" id="IPR009057">
    <property type="entry name" value="Homeodomain-like_sf"/>
</dbReference>
<dbReference type="Proteomes" id="UP000651738">
    <property type="component" value="Unassembled WGS sequence"/>
</dbReference>
<dbReference type="Pfam" id="PF02311">
    <property type="entry name" value="AraC_binding"/>
    <property type="match status" value="1"/>
</dbReference>
<dbReference type="SUPFAM" id="SSF46689">
    <property type="entry name" value="Homeodomain-like"/>
    <property type="match status" value="1"/>
</dbReference>
<comment type="caution">
    <text evidence="5">The sequence shown here is derived from an EMBL/GenBank/DDBJ whole genome shotgun (WGS) entry which is preliminary data.</text>
</comment>
<evidence type="ECO:0000313" key="5">
    <source>
        <dbReference type="EMBL" id="MBH8580934.1"/>
    </source>
</evidence>
<gene>
    <name evidence="5" type="ORF">I7V36_12590</name>
</gene>
<protein>
    <submittedName>
        <fullName evidence="5">Helix-turn-helix transcriptional regulator</fullName>
    </submittedName>
</protein>
<dbReference type="SUPFAM" id="SSF51182">
    <property type="entry name" value="RmlC-like cupins"/>
    <property type="match status" value="1"/>
</dbReference>
<dbReference type="InterPro" id="IPR011051">
    <property type="entry name" value="RmlC_Cupin_sf"/>
</dbReference>
<evidence type="ECO:0000256" key="3">
    <source>
        <dbReference type="ARBA" id="ARBA00023163"/>
    </source>
</evidence>
<name>A0ABD4L2I7_9GAMM</name>
<dbReference type="Pfam" id="PF12833">
    <property type="entry name" value="HTH_18"/>
    <property type="match status" value="1"/>
</dbReference>
<feature type="domain" description="HTH araC/xylS-type" evidence="4">
    <location>
        <begin position="173"/>
        <end position="255"/>
    </location>
</feature>
<dbReference type="PANTHER" id="PTHR11019">
    <property type="entry name" value="HTH-TYPE TRANSCRIPTIONAL REGULATOR NIMR"/>
    <property type="match status" value="1"/>
</dbReference>
<keyword evidence="2" id="KW-0238">DNA-binding</keyword>
<organism evidence="5 6">
    <name type="scientific">Bisbaumannia pacifica</name>
    <dbReference type="NCBI Taxonomy" id="77098"/>
    <lineage>
        <taxon>Bacteria</taxon>
        <taxon>Pseudomonadati</taxon>
        <taxon>Pseudomonadota</taxon>
        <taxon>Gammaproteobacteria</taxon>
        <taxon>Oceanospirillales</taxon>
        <taxon>Halomonadaceae</taxon>
        <taxon>Bisbaumannia</taxon>
    </lineage>
</organism>
<keyword evidence="3" id="KW-0804">Transcription</keyword>
<evidence type="ECO:0000256" key="2">
    <source>
        <dbReference type="ARBA" id="ARBA00023125"/>
    </source>
</evidence>
<dbReference type="RefSeq" id="WP_198058010.1">
    <property type="nucleotide sequence ID" value="NZ_JAEDAF010000011.1"/>
</dbReference>
<dbReference type="SMART" id="SM00342">
    <property type="entry name" value="HTH_ARAC"/>
    <property type="match status" value="1"/>
</dbReference>
<sequence>MWINQQMPFDPDLILADVVGIAVEVVNHDSGIHHHGKGQLLYAPKGCMRIVLDGQRCVLPPIRAAWIPAGVEHQVVMTNVVAYRSIYFSPKLSQLIGDEVKIVAVNEILRALIERMAWWPWDLAEVKTHNILALFVEEMLQAEPEVLQLTLPFHPRLKSLAEGWSPDGTLPPNLSQLALNIGASSKTISRIFRRETGMSYQAWRQQWRLLAAIELLSLRYQVNDVAYKLAFSSDSAFIHFFRQQTGLTPLDYING</sequence>
<evidence type="ECO:0000259" key="4">
    <source>
        <dbReference type="PROSITE" id="PS01124"/>
    </source>
</evidence>
<accession>A0ABD4L2I7</accession>
<proteinExistence type="predicted"/>
<evidence type="ECO:0000256" key="1">
    <source>
        <dbReference type="ARBA" id="ARBA00023015"/>
    </source>
</evidence>
<dbReference type="AlphaFoldDB" id="A0ABD4L2I7"/>
<dbReference type="InterPro" id="IPR018060">
    <property type="entry name" value="HTH_AraC"/>
</dbReference>
<dbReference type="PANTHER" id="PTHR11019:SF159">
    <property type="entry name" value="TRANSCRIPTIONAL REGULATOR-RELATED"/>
    <property type="match status" value="1"/>
</dbReference>
<dbReference type="InterPro" id="IPR018062">
    <property type="entry name" value="HTH_AraC-typ_CS"/>
</dbReference>
<dbReference type="InterPro" id="IPR003313">
    <property type="entry name" value="AraC-bd"/>
</dbReference>